<gene>
    <name evidence="1" type="ORF">ATF69_0316</name>
</gene>
<dbReference type="GeneID" id="51109398"/>
<dbReference type="AlphaFoldDB" id="A0A561XXH2"/>
<dbReference type="EMBL" id="VJWE01000003">
    <property type="protein sequence ID" value="TWG40811.1"/>
    <property type="molecule type" value="Genomic_DNA"/>
</dbReference>
<accession>A0A561XXH2</accession>
<reference evidence="1 2" key="1">
    <citation type="journal article" date="2015" name="Stand. Genomic Sci.">
        <title>Genomic Encyclopedia of Bacterial and Archaeal Type Strains, Phase III: the genomes of soil and plant-associated and newly described type strains.</title>
        <authorList>
            <person name="Whitman W.B."/>
            <person name="Woyke T."/>
            <person name="Klenk H.P."/>
            <person name="Zhou Y."/>
            <person name="Lilburn T.G."/>
            <person name="Beck B.J."/>
            <person name="De Vos P."/>
            <person name="Vandamme P."/>
            <person name="Eisen J.A."/>
            <person name="Garrity G."/>
            <person name="Hugenholtz P."/>
            <person name="Kyrpides N.C."/>
        </authorList>
    </citation>
    <scope>NUCLEOTIDE SEQUENCE [LARGE SCALE GENOMIC DNA]</scope>
    <source>
        <strain evidence="1 2">DSM 64</strain>
    </source>
</reference>
<evidence type="ECO:0000313" key="2">
    <source>
        <dbReference type="Proteomes" id="UP000321485"/>
    </source>
</evidence>
<dbReference type="Proteomes" id="UP000321485">
    <property type="component" value="Unassembled WGS sequence"/>
</dbReference>
<dbReference type="RefSeq" id="WP_146869704.1">
    <property type="nucleotide sequence ID" value="NZ_VJWE01000003.1"/>
</dbReference>
<sequence length="359" mass="39060">MTTPSPAIGAFWHAFSDAQASLQAQPLRERVGAANALIDQHLEGLALEMSGDDADAVVDLIVTAHGSIERFPLLAQVVAAAPALPHYRVRAFRERTAQPDFPIGMEGFELATSDVLVALEQDGGQAALEIRFGREIPSDYQDHARNMAFIMLDHVLGEYDFAVKVGAVDFVGEPGDTHTPWVPLSQLPPVFDRYWTDTLGHTGHFPTGDAEWDGLELQFDCPIDEDGNELPPDDIDSEDAPETGVVMVNTSANAVAMRADLAYALTVDLAVPDSDTLTAVQDLHEQAATLLQVPQLGILVLTLMRAGRRQALYYVSDEQLAKQTLAPLLLRDEATSLELKVAYDPAWSGYFEYAGYLSA</sequence>
<name>A0A561XXH2_ACIDE</name>
<evidence type="ECO:0000313" key="1">
    <source>
        <dbReference type="EMBL" id="TWG40811.1"/>
    </source>
</evidence>
<organism evidence="1 2">
    <name type="scientific">Acidovorax delafieldii</name>
    <name type="common">Pseudomonas delafieldii</name>
    <dbReference type="NCBI Taxonomy" id="47920"/>
    <lineage>
        <taxon>Bacteria</taxon>
        <taxon>Pseudomonadati</taxon>
        <taxon>Pseudomonadota</taxon>
        <taxon>Betaproteobacteria</taxon>
        <taxon>Burkholderiales</taxon>
        <taxon>Comamonadaceae</taxon>
        <taxon>Acidovorax</taxon>
    </lineage>
</organism>
<comment type="caution">
    <text evidence="1">The sequence shown here is derived from an EMBL/GenBank/DDBJ whole genome shotgun (WGS) entry which is preliminary data.</text>
</comment>
<proteinExistence type="predicted"/>
<protein>
    <submittedName>
        <fullName evidence="1">Uncharacterized protein</fullName>
    </submittedName>
</protein>